<dbReference type="RefSeq" id="WP_145271339.1">
    <property type="nucleotide sequence ID" value="NZ_CP036272.1"/>
</dbReference>
<proteinExistence type="predicted"/>
<keyword evidence="2" id="KW-1185">Reference proteome</keyword>
<dbReference type="EMBL" id="CP036272">
    <property type="protein sequence ID" value="QDT59452.1"/>
    <property type="molecule type" value="Genomic_DNA"/>
</dbReference>
<sequence length="341" mass="38966">MSTLDQEQDVVDLAEKLGLSGSPVAAIINFCQHQIDTWVREAGGVKSIGELEALVATRLTLVFEEINDDSDLDELKQRYVEKGEIVFAHIVENDLTPDTFGTMVRLKDGSHVAVIDCRGDKAARRFFTRWHEIAHLLVEPECERQVFRSTNDPLERLMDQIAGHVGFYESLFTPMLNQHLAERGLLTFETIDAVRQSFCSYASFQSTLFACQRRLCTPVLYVEARMAYSESERRGLNQRRLFDEDRPEKKLRVQLTVQNDAATQMKLTARWNMRVPESSTIFTAFHEESPDATGEENLKAWTFSKGGYLMDCDVFVQARRVDQFVMATIQPLLRESISSHE</sequence>
<organism evidence="1 2">
    <name type="scientific">Stieleria bergensis</name>
    <dbReference type="NCBI Taxonomy" id="2528025"/>
    <lineage>
        <taxon>Bacteria</taxon>
        <taxon>Pseudomonadati</taxon>
        <taxon>Planctomycetota</taxon>
        <taxon>Planctomycetia</taxon>
        <taxon>Pirellulales</taxon>
        <taxon>Pirellulaceae</taxon>
        <taxon>Stieleria</taxon>
    </lineage>
</organism>
<accession>A0A517STK4</accession>
<dbReference type="Proteomes" id="UP000315003">
    <property type="component" value="Chromosome"/>
</dbReference>
<evidence type="ECO:0008006" key="3">
    <source>
        <dbReference type="Google" id="ProtNLM"/>
    </source>
</evidence>
<name>A0A517STK4_9BACT</name>
<dbReference type="AlphaFoldDB" id="A0A517STK4"/>
<protein>
    <recommendedName>
        <fullName evidence="3">IrrE N-terminal-like domain-containing protein</fullName>
    </recommendedName>
</protein>
<dbReference type="OrthoDB" id="9817334at2"/>
<evidence type="ECO:0000313" key="2">
    <source>
        <dbReference type="Proteomes" id="UP000315003"/>
    </source>
</evidence>
<reference evidence="1 2" key="1">
    <citation type="submission" date="2019-02" db="EMBL/GenBank/DDBJ databases">
        <title>Deep-cultivation of Planctomycetes and their phenomic and genomic characterization uncovers novel biology.</title>
        <authorList>
            <person name="Wiegand S."/>
            <person name="Jogler M."/>
            <person name="Boedeker C."/>
            <person name="Pinto D."/>
            <person name="Vollmers J."/>
            <person name="Rivas-Marin E."/>
            <person name="Kohn T."/>
            <person name="Peeters S.H."/>
            <person name="Heuer A."/>
            <person name="Rast P."/>
            <person name="Oberbeckmann S."/>
            <person name="Bunk B."/>
            <person name="Jeske O."/>
            <person name="Meyerdierks A."/>
            <person name="Storesund J.E."/>
            <person name="Kallscheuer N."/>
            <person name="Luecker S."/>
            <person name="Lage O.M."/>
            <person name="Pohl T."/>
            <person name="Merkel B.J."/>
            <person name="Hornburger P."/>
            <person name="Mueller R.-W."/>
            <person name="Bruemmer F."/>
            <person name="Labrenz M."/>
            <person name="Spormann A.M."/>
            <person name="Op den Camp H."/>
            <person name="Overmann J."/>
            <person name="Amann R."/>
            <person name="Jetten M.S.M."/>
            <person name="Mascher T."/>
            <person name="Medema M.H."/>
            <person name="Devos D.P."/>
            <person name="Kaster A.-K."/>
            <person name="Ovreas L."/>
            <person name="Rohde M."/>
            <person name="Galperin M.Y."/>
            <person name="Jogler C."/>
        </authorList>
    </citation>
    <scope>NUCLEOTIDE SEQUENCE [LARGE SCALE GENOMIC DNA]</scope>
    <source>
        <strain evidence="1 2">SV_7m_r</strain>
    </source>
</reference>
<gene>
    <name evidence="1" type="ORF">SV7mr_19590</name>
</gene>
<evidence type="ECO:0000313" key="1">
    <source>
        <dbReference type="EMBL" id="QDT59452.1"/>
    </source>
</evidence>